<dbReference type="Pfam" id="PF02288">
    <property type="entry name" value="Dehydratase_MU"/>
    <property type="match status" value="1"/>
</dbReference>
<dbReference type="RefSeq" id="WP_015473975.1">
    <property type="nucleotide sequence ID" value="NZ_CAKMBH010000012.1"/>
</dbReference>
<dbReference type="Gene3D" id="3.40.50.10150">
    <property type="entry name" value="B12-dependent dehydatase associated subunit"/>
    <property type="match status" value="1"/>
</dbReference>
<dbReference type="EMBL" id="NVYO01000001">
    <property type="protein sequence ID" value="PBQ24213.1"/>
    <property type="molecule type" value="Genomic_DNA"/>
</dbReference>
<dbReference type="GeneID" id="56993463"/>
<accession>A0A1W6NI17</accession>
<dbReference type="InterPro" id="IPR010254">
    <property type="entry name" value="B12-dep_deHydtase_bsu"/>
</dbReference>
<sequence length="117" mass="12767">MTNTMDKPAIFIAVPTAASDLPVTLKPLLNGIEEEAIPVQTKVIAEDDVTMRAYQAALASRLSVGIGFDDQHVVVHYKNLHAEQPLFTVTRDSADRLRRLGANAARLVKGVPFKTLD</sequence>
<evidence type="ECO:0000313" key="2">
    <source>
        <dbReference type="Proteomes" id="UP000217918"/>
    </source>
</evidence>
<protein>
    <submittedName>
        <fullName evidence="1">Propanediol dehydratase</fullName>
    </submittedName>
</protein>
<reference evidence="1 2" key="1">
    <citation type="submission" date="2017-09" db="EMBL/GenBank/DDBJ databases">
        <title>Genome sequence of Lactobacillus brevis D7.</title>
        <authorList>
            <person name="Kwon M.-S."/>
            <person name="Lim S.K."/>
            <person name="Choi H.-J."/>
        </authorList>
    </citation>
    <scope>NUCLEOTIDE SEQUENCE [LARGE SCALE GENOMIC DNA]</scope>
    <source>
        <strain evidence="1 2">D7</strain>
    </source>
</reference>
<organism evidence="1 2">
    <name type="scientific">Levilactobacillus brevis</name>
    <name type="common">Lactobacillus brevis</name>
    <dbReference type="NCBI Taxonomy" id="1580"/>
    <lineage>
        <taxon>Bacteria</taxon>
        <taxon>Bacillati</taxon>
        <taxon>Bacillota</taxon>
        <taxon>Bacilli</taxon>
        <taxon>Lactobacillales</taxon>
        <taxon>Lactobacillaceae</taxon>
        <taxon>Levilactobacillus</taxon>
    </lineage>
</organism>
<dbReference type="InterPro" id="IPR009192">
    <property type="entry name" value="Diol/glycerol_deHydtase_re_ssu"/>
</dbReference>
<dbReference type="PIRSF" id="PIRSF011503">
    <property type="entry name" value="DdrB_PduH"/>
    <property type="match status" value="1"/>
</dbReference>
<dbReference type="Proteomes" id="UP000217918">
    <property type="component" value="Unassembled WGS sequence"/>
</dbReference>
<name>A0A1W6NI17_LEVBR</name>
<proteinExistence type="predicted"/>
<dbReference type="SUPFAM" id="SSF52968">
    <property type="entry name" value="B12-dependent dehydatase associated subunit"/>
    <property type="match status" value="1"/>
</dbReference>
<comment type="caution">
    <text evidence="1">The sequence shown here is derived from an EMBL/GenBank/DDBJ whole genome shotgun (WGS) entry which is preliminary data.</text>
</comment>
<dbReference type="InterPro" id="IPR003208">
    <property type="entry name" value="Dehydtase/Dehydtase_re"/>
</dbReference>
<dbReference type="AlphaFoldDB" id="A0A1W6NI17"/>
<gene>
    <name evidence="1" type="ORF">CNR29_09390</name>
</gene>
<evidence type="ECO:0000313" key="1">
    <source>
        <dbReference type="EMBL" id="PBQ24213.1"/>
    </source>
</evidence>